<evidence type="ECO:0000313" key="3">
    <source>
        <dbReference type="EMBL" id="OAX38009.1"/>
    </source>
</evidence>
<dbReference type="Pfam" id="PF12697">
    <property type="entry name" value="Abhydrolase_6"/>
    <property type="match status" value="1"/>
</dbReference>
<feature type="transmembrane region" description="Helical" evidence="1">
    <location>
        <begin position="178"/>
        <end position="196"/>
    </location>
</feature>
<keyword evidence="1" id="KW-0812">Transmembrane</keyword>
<dbReference type="Gene3D" id="3.40.50.1820">
    <property type="entry name" value="alpha/beta hydrolase"/>
    <property type="match status" value="1"/>
</dbReference>
<dbReference type="AlphaFoldDB" id="A0A1B7MZH1"/>
<evidence type="ECO:0000313" key="4">
    <source>
        <dbReference type="Proteomes" id="UP000092154"/>
    </source>
</evidence>
<name>A0A1B7MZH1_9AGAM</name>
<proteinExistence type="predicted"/>
<keyword evidence="1" id="KW-1133">Transmembrane helix</keyword>
<evidence type="ECO:0000259" key="2">
    <source>
        <dbReference type="Pfam" id="PF12697"/>
    </source>
</evidence>
<keyword evidence="4" id="KW-1185">Reference proteome</keyword>
<dbReference type="SUPFAM" id="SSF53474">
    <property type="entry name" value="alpha/beta-Hydrolases"/>
    <property type="match status" value="1"/>
</dbReference>
<dbReference type="InParanoid" id="A0A1B7MZH1"/>
<accession>A0A1B7MZH1</accession>
<dbReference type="Proteomes" id="UP000092154">
    <property type="component" value="Unassembled WGS sequence"/>
</dbReference>
<organism evidence="3 4">
    <name type="scientific">Rhizopogon vinicolor AM-OR11-026</name>
    <dbReference type="NCBI Taxonomy" id="1314800"/>
    <lineage>
        <taxon>Eukaryota</taxon>
        <taxon>Fungi</taxon>
        <taxon>Dikarya</taxon>
        <taxon>Basidiomycota</taxon>
        <taxon>Agaricomycotina</taxon>
        <taxon>Agaricomycetes</taxon>
        <taxon>Agaricomycetidae</taxon>
        <taxon>Boletales</taxon>
        <taxon>Suillineae</taxon>
        <taxon>Rhizopogonaceae</taxon>
        <taxon>Rhizopogon</taxon>
    </lineage>
</organism>
<sequence>MIGTSLPEYAFIRTSIALLQLIAPFSFICVAYLIAAQPATKWQAWLGAYAVVEVLFYISVYLPRRSLLQKPAVHPDIHTREHRRVLFQRCSDHLAVSDHLSGWFRSTDFKRDNVVDWLLWALFSSTRDNCLVEWEDELEEYLSMVEAIIGRKLEPGYNTNAQCMRLTIDGVPMLHRPFIWYLIVGLVDTITSFCLWRQGFHHYDDGNLMASFPMRPSYVISRRSPVANLPYWYRPHRSSTKLPVLFLHGVGIGLYPYMPFFEEFNALHPDIGILAIEFLSISMHITSPPLSSTEVCTAISQILDDLGLDRVAVLSHSYGTVVTAQMLHSHLSPRIAAILFVDPIPFLLHLPDVAYNFVYRQARSANEWQLWYFTSRDPDISRTLSRHFFWSENILWKEDLIGRPVAVWLSGKDQVVNSEQVRKYLTEEEIASDHWAKNRLEVHYDPDLDHATVFDTKGRRKRLLDVLDRFVTYPDQRN</sequence>
<dbReference type="InterPro" id="IPR000073">
    <property type="entry name" value="AB_hydrolase_1"/>
</dbReference>
<dbReference type="EMBL" id="KV448318">
    <property type="protein sequence ID" value="OAX38009.1"/>
    <property type="molecule type" value="Genomic_DNA"/>
</dbReference>
<keyword evidence="1" id="KW-0472">Membrane</keyword>
<reference evidence="3 4" key="1">
    <citation type="submission" date="2016-06" db="EMBL/GenBank/DDBJ databases">
        <title>Comparative genomics of the ectomycorrhizal sister species Rhizopogon vinicolor and Rhizopogon vesiculosus (Basidiomycota: Boletales) reveals a divergence of the mating type B locus.</title>
        <authorList>
            <consortium name="DOE Joint Genome Institute"/>
            <person name="Mujic A.B."/>
            <person name="Kuo A."/>
            <person name="Tritt A."/>
            <person name="Lipzen A."/>
            <person name="Chen C."/>
            <person name="Johnson J."/>
            <person name="Sharma A."/>
            <person name="Barry K."/>
            <person name="Grigoriev I.V."/>
            <person name="Spatafora J.W."/>
        </authorList>
    </citation>
    <scope>NUCLEOTIDE SEQUENCE [LARGE SCALE GENOMIC DNA]</scope>
    <source>
        <strain evidence="3 4">AM-OR11-026</strain>
    </source>
</reference>
<dbReference type="OrthoDB" id="6431331at2759"/>
<dbReference type="InterPro" id="IPR029058">
    <property type="entry name" value="AB_hydrolase_fold"/>
</dbReference>
<feature type="domain" description="AB hydrolase-1" evidence="2">
    <location>
        <begin position="244"/>
        <end position="420"/>
    </location>
</feature>
<feature type="transmembrane region" description="Helical" evidence="1">
    <location>
        <begin position="12"/>
        <end position="35"/>
    </location>
</feature>
<dbReference type="PANTHER" id="PTHR37471">
    <property type="entry name" value="UNNAMED PRODUCT"/>
    <property type="match status" value="1"/>
</dbReference>
<feature type="transmembrane region" description="Helical" evidence="1">
    <location>
        <begin position="42"/>
        <end position="62"/>
    </location>
</feature>
<dbReference type="PANTHER" id="PTHR37471:SF1">
    <property type="entry name" value="AB HYDROLASE-1 DOMAIN-CONTAINING PROTEIN"/>
    <property type="match status" value="1"/>
</dbReference>
<gene>
    <name evidence="3" type="ORF">K503DRAFT_741853</name>
</gene>
<evidence type="ECO:0000256" key="1">
    <source>
        <dbReference type="SAM" id="Phobius"/>
    </source>
</evidence>
<protein>
    <recommendedName>
        <fullName evidence="2">AB hydrolase-1 domain-containing protein</fullName>
    </recommendedName>
</protein>
<dbReference type="STRING" id="1314800.A0A1B7MZH1"/>